<dbReference type="Gene3D" id="3.30.230.10">
    <property type="match status" value="1"/>
</dbReference>
<feature type="binding site" evidence="7">
    <location>
        <begin position="93"/>
        <end position="103"/>
    </location>
    <ligand>
        <name>ATP</name>
        <dbReference type="ChEBI" id="CHEBI:30616"/>
    </ligand>
</feature>
<dbReference type="GO" id="GO:0019288">
    <property type="term" value="P:isopentenyl diphosphate biosynthetic process, methylerythritol 4-phosphate pathway"/>
    <property type="evidence" value="ECO:0007669"/>
    <property type="project" value="UniProtKB-UniRule"/>
</dbReference>
<comment type="similarity">
    <text evidence="7">Belongs to the GHMP kinase family. IspE subfamily.</text>
</comment>
<evidence type="ECO:0000256" key="6">
    <source>
        <dbReference type="ARBA" id="ARBA00023229"/>
    </source>
</evidence>
<dbReference type="Gene3D" id="3.30.70.890">
    <property type="entry name" value="GHMP kinase, C-terminal domain"/>
    <property type="match status" value="1"/>
</dbReference>
<keyword evidence="5 7" id="KW-0067">ATP-binding</keyword>
<dbReference type="PANTHER" id="PTHR43527:SF2">
    <property type="entry name" value="4-DIPHOSPHOCYTIDYL-2-C-METHYL-D-ERYTHRITOL KINASE, CHLOROPLASTIC"/>
    <property type="match status" value="1"/>
</dbReference>
<feature type="active site" evidence="7">
    <location>
        <position position="12"/>
    </location>
</feature>
<evidence type="ECO:0000256" key="3">
    <source>
        <dbReference type="ARBA" id="ARBA00022741"/>
    </source>
</evidence>
<name>A0A6L6YDT1_9BURK</name>
<dbReference type="OrthoDB" id="9809438at2"/>
<evidence type="ECO:0000259" key="8">
    <source>
        <dbReference type="Pfam" id="PF00288"/>
    </source>
</evidence>
<evidence type="ECO:0000256" key="1">
    <source>
        <dbReference type="ARBA" id="ARBA00017473"/>
    </source>
</evidence>
<dbReference type="GO" id="GO:0016114">
    <property type="term" value="P:terpenoid biosynthetic process"/>
    <property type="evidence" value="ECO:0007669"/>
    <property type="project" value="UniProtKB-UniRule"/>
</dbReference>
<comment type="pathway">
    <text evidence="7">Isoprenoid biosynthesis; isopentenyl diphosphate biosynthesis via DXP pathway; isopentenyl diphosphate from 1-deoxy-D-xylulose 5-phosphate: step 3/6.</text>
</comment>
<keyword evidence="10" id="KW-1185">Reference proteome</keyword>
<dbReference type="InterPro" id="IPR036554">
    <property type="entry name" value="GHMP_kinase_C_sf"/>
</dbReference>
<dbReference type="InterPro" id="IPR020568">
    <property type="entry name" value="Ribosomal_Su5_D2-typ_SF"/>
</dbReference>
<gene>
    <name evidence="7 9" type="primary">ispE</name>
    <name evidence="9" type="ORF">E5987_01205</name>
</gene>
<comment type="function">
    <text evidence="7">Catalyzes the phosphorylation of the position 2 hydroxy group of 4-diphosphocytidyl-2C-methyl-D-erythritol.</text>
</comment>
<dbReference type="EC" id="2.7.1.148" evidence="7"/>
<dbReference type="Proteomes" id="UP000472580">
    <property type="component" value="Unassembled WGS sequence"/>
</dbReference>
<keyword evidence="3 7" id="KW-0547">Nucleotide-binding</keyword>
<evidence type="ECO:0000256" key="7">
    <source>
        <dbReference type="HAMAP-Rule" id="MF_00061"/>
    </source>
</evidence>
<dbReference type="NCBIfam" id="TIGR00154">
    <property type="entry name" value="ispE"/>
    <property type="match status" value="1"/>
</dbReference>
<evidence type="ECO:0000313" key="9">
    <source>
        <dbReference type="EMBL" id="MVX55825.1"/>
    </source>
</evidence>
<accession>A0A6L6YDT1</accession>
<feature type="active site" evidence="7">
    <location>
        <position position="135"/>
    </location>
</feature>
<sequence>MNTYLNLPAPAKLNLFLHVTGRKSDGMHLLESIFVLIDLRDQIDLEELPSGAIERVGDIEWDVEKDLCWRAAKLLQRLAPQKGCRITVRKQIPHGAGMGGGSSDAATCLIGLNRLWGLNLSRTELMRLGLELGADVPFFIFGQDAFAEGVGEVLTPCPIPDFKALVVFPNVSVPTAKVFGSPDLTRNTKSIRMLHFPGLVSAFPLALIGRNDLEPVTRSLCPAVEDAFRLMKPISRPRMTGSGSAVFSAVELGSEVCPLAPLPSGWKQWIVKSLKIHPLSGWIES</sequence>
<evidence type="ECO:0000256" key="2">
    <source>
        <dbReference type="ARBA" id="ARBA00022679"/>
    </source>
</evidence>
<proteinExistence type="inferred from homology"/>
<keyword evidence="4 7" id="KW-0418">Kinase</keyword>
<dbReference type="RefSeq" id="WP_160334256.1">
    <property type="nucleotide sequence ID" value="NZ_CALPCR010000015.1"/>
</dbReference>
<keyword evidence="6 7" id="KW-0414">Isoprene biosynthesis</keyword>
<dbReference type="PIRSF" id="PIRSF010376">
    <property type="entry name" value="IspE"/>
    <property type="match status" value="1"/>
</dbReference>
<comment type="catalytic activity">
    <reaction evidence="7">
        <text>4-CDP-2-C-methyl-D-erythritol + ATP = 4-CDP-2-C-methyl-D-erythritol 2-phosphate + ADP + H(+)</text>
        <dbReference type="Rhea" id="RHEA:18437"/>
        <dbReference type="ChEBI" id="CHEBI:15378"/>
        <dbReference type="ChEBI" id="CHEBI:30616"/>
        <dbReference type="ChEBI" id="CHEBI:57823"/>
        <dbReference type="ChEBI" id="CHEBI:57919"/>
        <dbReference type="ChEBI" id="CHEBI:456216"/>
        <dbReference type="EC" id="2.7.1.148"/>
    </reaction>
</comment>
<evidence type="ECO:0000313" key="10">
    <source>
        <dbReference type="Proteomes" id="UP000472580"/>
    </source>
</evidence>
<comment type="caution">
    <text evidence="9">The sequence shown here is derived from an EMBL/GenBank/DDBJ whole genome shotgun (WGS) entry which is preliminary data.</text>
</comment>
<dbReference type="PANTHER" id="PTHR43527">
    <property type="entry name" value="4-DIPHOSPHOCYTIDYL-2-C-METHYL-D-ERYTHRITOL KINASE, CHLOROPLASTIC"/>
    <property type="match status" value="1"/>
</dbReference>
<dbReference type="EMBL" id="WSRP01000002">
    <property type="protein sequence ID" value="MVX55825.1"/>
    <property type="molecule type" value="Genomic_DNA"/>
</dbReference>
<keyword evidence="2 7" id="KW-0808">Transferase</keyword>
<dbReference type="UniPathway" id="UPA00056">
    <property type="reaction ID" value="UER00094"/>
</dbReference>
<dbReference type="HAMAP" id="MF_00061">
    <property type="entry name" value="IspE"/>
    <property type="match status" value="1"/>
</dbReference>
<feature type="domain" description="GHMP kinase N-terminal" evidence="8">
    <location>
        <begin position="67"/>
        <end position="143"/>
    </location>
</feature>
<evidence type="ECO:0000256" key="4">
    <source>
        <dbReference type="ARBA" id="ARBA00022777"/>
    </source>
</evidence>
<dbReference type="AlphaFoldDB" id="A0A6L6YDT1"/>
<evidence type="ECO:0000256" key="5">
    <source>
        <dbReference type="ARBA" id="ARBA00022840"/>
    </source>
</evidence>
<dbReference type="GO" id="GO:0050515">
    <property type="term" value="F:4-(cytidine 5'-diphospho)-2-C-methyl-D-erythritol kinase activity"/>
    <property type="evidence" value="ECO:0007669"/>
    <property type="project" value="UniProtKB-UniRule"/>
</dbReference>
<reference evidence="9 10" key="1">
    <citation type="submission" date="2019-12" db="EMBL/GenBank/DDBJ databases">
        <title>Microbes associate with the intestines of laboratory mice.</title>
        <authorList>
            <person name="Navarre W."/>
            <person name="Wong E."/>
        </authorList>
    </citation>
    <scope>NUCLEOTIDE SEQUENCE [LARGE SCALE GENOMIC DNA]</scope>
    <source>
        <strain evidence="9 10">NM82_D38</strain>
    </source>
</reference>
<dbReference type="InterPro" id="IPR014721">
    <property type="entry name" value="Ribsml_uS5_D2-typ_fold_subgr"/>
</dbReference>
<organism evidence="9 10">
    <name type="scientific">Parasutterella muris</name>
    <dbReference type="NCBI Taxonomy" id="2565572"/>
    <lineage>
        <taxon>Bacteria</taxon>
        <taxon>Pseudomonadati</taxon>
        <taxon>Pseudomonadota</taxon>
        <taxon>Betaproteobacteria</taxon>
        <taxon>Burkholderiales</taxon>
        <taxon>Sutterellaceae</taxon>
        <taxon>Parasutterella</taxon>
    </lineage>
</organism>
<protein>
    <recommendedName>
        <fullName evidence="1 7">4-diphosphocytidyl-2-C-methyl-D-erythritol kinase</fullName>
        <shortName evidence="7">CMK</shortName>
        <ecNumber evidence="7">2.7.1.148</ecNumber>
    </recommendedName>
    <alternativeName>
        <fullName evidence="7">4-(cytidine-5'-diphospho)-2-C-methyl-D-erythritol kinase</fullName>
    </alternativeName>
</protein>
<dbReference type="Pfam" id="PF00288">
    <property type="entry name" value="GHMP_kinases_N"/>
    <property type="match status" value="1"/>
</dbReference>
<dbReference type="InterPro" id="IPR006204">
    <property type="entry name" value="GHMP_kinase_N_dom"/>
</dbReference>
<dbReference type="GO" id="GO:0005524">
    <property type="term" value="F:ATP binding"/>
    <property type="evidence" value="ECO:0007669"/>
    <property type="project" value="UniProtKB-UniRule"/>
</dbReference>
<dbReference type="SUPFAM" id="SSF54211">
    <property type="entry name" value="Ribosomal protein S5 domain 2-like"/>
    <property type="match status" value="1"/>
</dbReference>
<dbReference type="SUPFAM" id="SSF55060">
    <property type="entry name" value="GHMP Kinase, C-terminal domain"/>
    <property type="match status" value="1"/>
</dbReference>
<dbReference type="InterPro" id="IPR004424">
    <property type="entry name" value="IspE"/>
</dbReference>